<proteinExistence type="predicted"/>
<accession>A0ABY8H543</accession>
<name>A0ABY8H543_9MICC</name>
<dbReference type="Pfam" id="PF18096">
    <property type="entry name" value="Thump_like"/>
    <property type="match status" value="1"/>
</dbReference>
<dbReference type="InterPro" id="IPR029063">
    <property type="entry name" value="SAM-dependent_MTases_sf"/>
</dbReference>
<reference evidence="2 3" key="1">
    <citation type="submission" date="2023-04" db="EMBL/GenBank/DDBJ databases">
        <title>Funneling lignin-derived compounds into biodiesel using alkali-halophilic Citricoccus sp. P2.</title>
        <authorList>
            <person name="Luo C.-B."/>
        </authorList>
    </citation>
    <scope>NUCLEOTIDE SEQUENCE [LARGE SCALE GENOMIC DNA]</scope>
    <source>
        <strain evidence="2 3">P2</strain>
    </source>
</reference>
<evidence type="ECO:0000313" key="3">
    <source>
        <dbReference type="Proteomes" id="UP001219037"/>
    </source>
</evidence>
<protein>
    <submittedName>
        <fullName evidence="2">SAM-dependent methyltransferase</fullName>
    </submittedName>
</protein>
<keyword evidence="2" id="KW-0489">Methyltransferase</keyword>
<feature type="domain" description="THUMP-like" evidence="1">
    <location>
        <begin position="358"/>
        <end position="442"/>
    </location>
</feature>
<dbReference type="RefSeq" id="WP_278156836.1">
    <property type="nucleotide sequence ID" value="NZ_CP121252.1"/>
</dbReference>
<keyword evidence="3" id="KW-1185">Reference proteome</keyword>
<dbReference type="CDD" id="cd02440">
    <property type="entry name" value="AdoMet_MTases"/>
    <property type="match status" value="1"/>
</dbReference>
<keyword evidence="2" id="KW-0808">Transferase</keyword>
<dbReference type="GO" id="GO:0032259">
    <property type="term" value="P:methylation"/>
    <property type="evidence" value="ECO:0007669"/>
    <property type="project" value="UniProtKB-KW"/>
</dbReference>
<evidence type="ECO:0000313" key="2">
    <source>
        <dbReference type="EMBL" id="WFP15798.1"/>
    </source>
</evidence>
<evidence type="ECO:0000259" key="1">
    <source>
        <dbReference type="Pfam" id="PF18096"/>
    </source>
</evidence>
<dbReference type="EMBL" id="CP121252">
    <property type="protein sequence ID" value="WFP15798.1"/>
    <property type="molecule type" value="Genomic_DNA"/>
</dbReference>
<dbReference type="Gene3D" id="3.40.50.150">
    <property type="entry name" value="Vaccinia Virus protein VP39"/>
    <property type="match status" value="1"/>
</dbReference>
<dbReference type="Proteomes" id="UP001219037">
    <property type="component" value="Chromosome"/>
</dbReference>
<gene>
    <name evidence="2" type="ORF">P8192_10360</name>
</gene>
<organism evidence="2 3">
    <name type="scientific">Citricoccus muralis</name>
    <dbReference type="NCBI Taxonomy" id="169134"/>
    <lineage>
        <taxon>Bacteria</taxon>
        <taxon>Bacillati</taxon>
        <taxon>Actinomycetota</taxon>
        <taxon>Actinomycetes</taxon>
        <taxon>Micrococcales</taxon>
        <taxon>Micrococcaceae</taxon>
        <taxon>Citricoccus</taxon>
    </lineage>
</organism>
<dbReference type="InterPro" id="IPR041497">
    <property type="entry name" value="Thump-like"/>
</dbReference>
<dbReference type="SUPFAM" id="SSF53335">
    <property type="entry name" value="S-adenosyl-L-methionine-dependent methyltransferases"/>
    <property type="match status" value="1"/>
</dbReference>
<sequence>MTDSSTTGASALAPVLRPEGWELLRRLSDELGDHRAYRDADALRWSTQLRGEGHDPETVAAVLTQLRLRSRAVEKFGPFTDHMVFTDDGLQQATRLSVAARHAHRFQDAGVTSVADLGCGLGADALAMAALELNVTAVEMDESTAAAATINLMPFPNATVICADALDWHDGLDESSRPEAYWLDPARRVLDGSSTDTTGGSTRIFDPEAFSPPLSFVERLADTGAPVGVKLGPGLPHAAIPETAEAQWISVDGSLLETVLWFNAVRRDDVRRGALVIDAAGSTSELISAADFDDDPEVPISGREGIAGYLYEPDSAVIRSGLIRQLVADTFGSVGGRMLDEHIAYFCADEPVSTPFATGYRVLDVLPYSVKGLRRWVQEQSMTRLDIKKRGVDVVPEELRRLLMSGQKKKQKKSGGSTPAPRTATLVLTRVGEDRLAVVVEPV</sequence>
<dbReference type="GO" id="GO:0008168">
    <property type="term" value="F:methyltransferase activity"/>
    <property type="evidence" value="ECO:0007669"/>
    <property type="project" value="UniProtKB-KW"/>
</dbReference>